<evidence type="ECO:0000256" key="2">
    <source>
        <dbReference type="SAM" id="Phobius"/>
    </source>
</evidence>
<dbReference type="Pfam" id="PF03009">
    <property type="entry name" value="GDPD"/>
    <property type="match status" value="1"/>
</dbReference>
<keyword evidence="5" id="KW-1185">Reference proteome</keyword>
<feature type="region of interest" description="Disordered" evidence="1">
    <location>
        <begin position="375"/>
        <end position="395"/>
    </location>
</feature>
<keyword evidence="2" id="KW-0472">Membrane</keyword>
<dbReference type="InterPro" id="IPR017946">
    <property type="entry name" value="PLC-like_Pdiesterase_TIM-brl"/>
</dbReference>
<dbReference type="InterPro" id="IPR030395">
    <property type="entry name" value="GP_PDE_dom"/>
</dbReference>
<dbReference type="PROSITE" id="PS50007">
    <property type="entry name" value="PIPLC_X_DOMAIN"/>
    <property type="match status" value="1"/>
</dbReference>
<feature type="transmembrane region" description="Helical" evidence="2">
    <location>
        <begin position="49"/>
        <end position="69"/>
    </location>
</feature>
<dbReference type="PROSITE" id="PS51704">
    <property type="entry name" value="GP_PDE"/>
    <property type="match status" value="1"/>
</dbReference>
<name>A0ABQ7PQ82_PLUXY</name>
<evidence type="ECO:0000313" key="5">
    <source>
        <dbReference type="Proteomes" id="UP000823941"/>
    </source>
</evidence>
<evidence type="ECO:0000313" key="4">
    <source>
        <dbReference type="EMBL" id="KAG7294948.1"/>
    </source>
</evidence>
<evidence type="ECO:0000259" key="3">
    <source>
        <dbReference type="PROSITE" id="PS51704"/>
    </source>
</evidence>
<feature type="compositionally biased region" description="Basic and acidic residues" evidence="1">
    <location>
        <begin position="377"/>
        <end position="395"/>
    </location>
</feature>
<feature type="domain" description="GP-PDE" evidence="3">
    <location>
        <begin position="100"/>
        <end position="356"/>
    </location>
</feature>
<dbReference type="PANTHER" id="PTHR46320:SF1">
    <property type="entry name" value="GLYCEROPHOSPHODIESTER PHOSPHODIESTERASE 1"/>
    <property type="match status" value="1"/>
</dbReference>
<sequence length="395" mass="44181">MARCATQPAWRASAAMLRSSSICPRTWPSAPACLSVPSSTTILTQRRSLFVLPLGLDVGIAGAAAYMFLRLRPPSPDSVKRIFGPDPWSKEGQQQPEALVQCIAHRGAGLDAPENTLEAFKYCVENQCRFVEFDVRMSRDGQLVLLHDKGLARLADCDLSDMSDVSAMDWDMIKDIDVGATHPNRSQFKEVRLCRLDAALDYLLENNVRMIIDVKGDNMEIVTAIVDTFARRPELHKHAAVTCFNPYILYQIRRRDAEIVGCLSYRPACFSAQDYDAESGPTNPRFPDNRPLHWLALLADAAHAALWRVAASGCGVGAVLLHKDIVNSAEIAYWRARSVRVVGWSVNRPLEKLYWRGVMRAPYLANTLVREPAPLSLKEKKSRESSERELSEEKN</sequence>
<reference evidence="4 5" key="1">
    <citation type="submission" date="2021-06" db="EMBL/GenBank/DDBJ databases">
        <title>A haploid diamondback moth (Plutella xylostella L.) genome assembly resolves 31 chromosomes and identifies a diamide resistance mutation.</title>
        <authorList>
            <person name="Ward C.M."/>
            <person name="Perry K.D."/>
            <person name="Baker G."/>
            <person name="Powis K."/>
            <person name="Heckel D.G."/>
            <person name="Baxter S.W."/>
        </authorList>
    </citation>
    <scope>NUCLEOTIDE SEQUENCE [LARGE SCALE GENOMIC DNA]</scope>
    <source>
        <strain evidence="4 5">LV</strain>
        <tissue evidence="4">Single pupa</tissue>
    </source>
</reference>
<comment type="caution">
    <text evidence="4">The sequence shown here is derived from an EMBL/GenBank/DDBJ whole genome shotgun (WGS) entry which is preliminary data.</text>
</comment>
<gene>
    <name evidence="4" type="ORF">JYU34_022659</name>
</gene>
<dbReference type="Gene3D" id="3.20.20.190">
    <property type="entry name" value="Phosphatidylinositol (PI) phosphodiesterase"/>
    <property type="match status" value="1"/>
</dbReference>
<dbReference type="SUPFAM" id="SSF51695">
    <property type="entry name" value="PLC-like phosphodiesterases"/>
    <property type="match status" value="1"/>
</dbReference>
<dbReference type="PANTHER" id="PTHR46320">
    <property type="entry name" value="GLYCEROPHOSPHODIESTER PHOSPHODIESTERASE 1"/>
    <property type="match status" value="1"/>
</dbReference>
<accession>A0ABQ7PQ82</accession>
<proteinExistence type="predicted"/>
<keyword evidence="2" id="KW-0812">Transmembrane</keyword>
<organism evidence="4 5">
    <name type="scientific">Plutella xylostella</name>
    <name type="common">Diamondback moth</name>
    <name type="synonym">Plutella maculipennis</name>
    <dbReference type="NCBI Taxonomy" id="51655"/>
    <lineage>
        <taxon>Eukaryota</taxon>
        <taxon>Metazoa</taxon>
        <taxon>Ecdysozoa</taxon>
        <taxon>Arthropoda</taxon>
        <taxon>Hexapoda</taxon>
        <taxon>Insecta</taxon>
        <taxon>Pterygota</taxon>
        <taxon>Neoptera</taxon>
        <taxon>Endopterygota</taxon>
        <taxon>Lepidoptera</taxon>
        <taxon>Glossata</taxon>
        <taxon>Ditrysia</taxon>
        <taxon>Yponomeutoidea</taxon>
        <taxon>Plutellidae</taxon>
        <taxon>Plutella</taxon>
    </lineage>
</organism>
<keyword evidence="2" id="KW-1133">Transmembrane helix</keyword>
<dbReference type="EMBL" id="JAHIBW010000070">
    <property type="protein sequence ID" value="KAG7294948.1"/>
    <property type="molecule type" value="Genomic_DNA"/>
</dbReference>
<protein>
    <recommendedName>
        <fullName evidence="3">GP-PDE domain-containing protein</fullName>
    </recommendedName>
</protein>
<dbReference type="Proteomes" id="UP000823941">
    <property type="component" value="Unassembled WGS sequence"/>
</dbReference>
<evidence type="ECO:0000256" key="1">
    <source>
        <dbReference type="SAM" id="MobiDB-lite"/>
    </source>
</evidence>